<reference evidence="3 4" key="1">
    <citation type="submission" date="2024-01" db="EMBL/GenBank/DDBJ databases">
        <title>The genomes of 5 underutilized Papilionoideae crops provide insights into root nodulation and disease resistanc.</title>
        <authorList>
            <person name="Jiang F."/>
        </authorList>
    </citation>
    <scope>NUCLEOTIDE SEQUENCE [LARGE SCALE GENOMIC DNA]</scope>
    <source>
        <strain evidence="3">DUOXIRENSHENG_FW03</strain>
        <tissue evidence="3">Leaves</tissue>
    </source>
</reference>
<feature type="region of interest" description="Disordered" evidence="1">
    <location>
        <begin position="114"/>
        <end position="143"/>
    </location>
</feature>
<dbReference type="Gene3D" id="3.10.20.90">
    <property type="entry name" value="Phosphatidylinositol 3-kinase Catalytic Subunit, Chain A, domain 1"/>
    <property type="match status" value="1"/>
</dbReference>
<dbReference type="PANTHER" id="PTHR31066">
    <property type="entry name" value="OS05G0427100 PROTEIN-RELATED"/>
    <property type="match status" value="1"/>
</dbReference>
<dbReference type="EMBL" id="JAYMYS010000006">
    <property type="protein sequence ID" value="KAK7389125.1"/>
    <property type="molecule type" value="Genomic_DNA"/>
</dbReference>
<sequence>MASKPLLNNNKSSIKFLYSYGGKILPRHNDGKLRYQGGHTRVLVLHPSASFSELMEKLNDLCGSPVTLRCPLPNGDLDTLISVKNDEDLANIIEEYDRASSSLPHPLKIRAILWPPKKSSPPPSSSSSAAHSRSGSPHSSAHSMRCSPAPVAYPIPVRNGTAKGCWCMRHWNGNPRFLYRGPYWNNYFH</sequence>
<feature type="compositionally biased region" description="Low complexity" evidence="1">
    <location>
        <begin position="125"/>
        <end position="143"/>
    </location>
</feature>
<dbReference type="AlphaFoldDB" id="A0AAN9S446"/>
<dbReference type="InterPro" id="IPR053198">
    <property type="entry name" value="Gynoecium_Dev_Regulator"/>
</dbReference>
<protein>
    <recommendedName>
        <fullName evidence="2">PB1 domain-containing protein</fullName>
    </recommendedName>
</protein>
<dbReference type="InterPro" id="IPR000270">
    <property type="entry name" value="PB1_dom"/>
</dbReference>
<evidence type="ECO:0000259" key="2">
    <source>
        <dbReference type="SMART" id="SM00666"/>
    </source>
</evidence>
<dbReference type="CDD" id="cd06410">
    <property type="entry name" value="PB1_UP2"/>
    <property type="match status" value="1"/>
</dbReference>
<keyword evidence="4" id="KW-1185">Reference proteome</keyword>
<dbReference type="Pfam" id="PF00564">
    <property type="entry name" value="PB1"/>
    <property type="match status" value="1"/>
</dbReference>
<evidence type="ECO:0000256" key="1">
    <source>
        <dbReference type="SAM" id="MobiDB-lite"/>
    </source>
</evidence>
<gene>
    <name evidence="3" type="ORF">VNO78_23957</name>
</gene>
<evidence type="ECO:0000313" key="3">
    <source>
        <dbReference type="EMBL" id="KAK7389125.1"/>
    </source>
</evidence>
<organism evidence="3 4">
    <name type="scientific">Psophocarpus tetragonolobus</name>
    <name type="common">Winged bean</name>
    <name type="synonym">Dolichos tetragonolobus</name>
    <dbReference type="NCBI Taxonomy" id="3891"/>
    <lineage>
        <taxon>Eukaryota</taxon>
        <taxon>Viridiplantae</taxon>
        <taxon>Streptophyta</taxon>
        <taxon>Embryophyta</taxon>
        <taxon>Tracheophyta</taxon>
        <taxon>Spermatophyta</taxon>
        <taxon>Magnoliopsida</taxon>
        <taxon>eudicotyledons</taxon>
        <taxon>Gunneridae</taxon>
        <taxon>Pentapetalae</taxon>
        <taxon>rosids</taxon>
        <taxon>fabids</taxon>
        <taxon>Fabales</taxon>
        <taxon>Fabaceae</taxon>
        <taxon>Papilionoideae</taxon>
        <taxon>50 kb inversion clade</taxon>
        <taxon>NPAAA clade</taxon>
        <taxon>indigoferoid/millettioid clade</taxon>
        <taxon>Phaseoleae</taxon>
        <taxon>Psophocarpus</taxon>
    </lineage>
</organism>
<dbReference type="PANTHER" id="PTHR31066:SF99">
    <property type="entry name" value="PB1 DOMAIN PROTEIN"/>
    <property type="match status" value="1"/>
</dbReference>
<dbReference type="Proteomes" id="UP001386955">
    <property type="component" value="Unassembled WGS sequence"/>
</dbReference>
<feature type="domain" description="PB1" evidence="2">
    <location>
        <begin position="28"/>
        <end position="116"/>
    </location>
</feature>
<dbReference type="SMART" id="SM00666">
    <property type="entry name" value="PB1"/>
    <property type="match status" value="1"/>
</dbReference>
<dbReference type="SUPFAM" id="SSF54277">
    <property type="entry name" value="CAD &amp; PB1 domains"/>
    <property type="match status" value="1"/>
</dbReference>
<evidence type="ECO:0000313" key="4">
    <source>
        <dbReference type="Proteomes" id="UP001386955"/>
    </source>
</evidence>
<proteinExistence type="predicted"/>
<accession>A0AAN9S446</accession>
<name>A0AAN9S446_PSOTE</name>
<comment type="caution">
    <text evidence="3">The sequence shown here is derived from an EMBL/GenBank/DDBJ whole genome shotgun (WGS) entry which is preliminary data.</text>
</comment>